<dbReference type="GeneID" id="85457549"/>
<proteinExistence type="predicted"/>
<evidence type="ECO:0000256" key="1">
    <source>
        <dbReference type="SAM" id="MobiDB-lite"/>
    </source>
</evidence>
<evidence type="ECO:0000313" key="2">
    <source>
        <dbReference type="EMBL" id="KAK1658533.1"/>
    </source>
</evidence>
<dbReference type="Proteomes" id="UP001224890">
    <property type="component" value="Unassembled WGS sequence"/>
</dbReference>
<reference evidence="2" key="1">
    <citation type="submission" date="2021-06" db="EMBL/GenBank/DDBJ databases">
        <title>Comparative genomics, transcriptomics and evolutionary studies reveal genomic signatures of adaptation to plant cell wall in hemibiotrophic fungi.</title>
        <authorList>
            <consortium name="DOE Joint Genome Institute"/>
            <person name="Baroncelli R."/>
            <person name="Diaz J.F."/>
            <person name="Benocci T."/>
            <person name="Peng M."/>
            <person name="Battaglia E."/>
            <person name="Haridas S."/>
            <person name="Andreopoulos W."/>
            <person name="Labutti K."/>
            <person name="Pangilinan J."/>
            <person name="Floch G.L."/>
            <person name="Makela M.R."/>
            <person name="Henrissat B."/>
            <person name="Grigoriev I.V."/>
            <person name="Crouch J.A."/>
            <person name="De Vries R.P."/>
            <person name="Sukno S.A."/>
            <person name="Thon M.R."/>
        </authorList>
    </citation>
    <scope>NUCLEOTIDE SEQUENCE</scope>
    <source>
        <strain evidence="2">CBS 193.32</strain>
    </source>
</reference>
<dbReference type="EMBL" id="JAHMHR010000072">
    <property type="protein sequence ID" value="KAK1658533.1"/>
    <property type="molecule type" value="Genomic_DNA"/>
</dbReference>
<feature type="compositionally biased region" description="Polar residues" evidence="1">
    <location>
        <begin position="383"/>
        <end position="399"/>
    </location>
</feature>
<gene>
    <name evidence="2" type="ORF">BDP55DRAFT_637759</name>
</gene>
<protein>
    <submittedName>
        <fullName evidence="2">Uncharacterized protein</fullName>
    </submittedName>
</protein>
<comment type="caution">
    <text evidence="2">The sequence shown here is derived from an EMBL/GenBank/DDBJ whole genome shotgun (WGS) entry which is preliminary data.</text>
</comment>
<accession>A0AAJ0ERI8</accession>
<organism evidence="2 3">
    <name type="scientific">Colletotrichum godetiae</name>
    <dbReference type="NCBI Taxonomy" id="1209918"/>
    <lineage>
        <taxon>Eukaryota</taxon>
        <taxon>Fungi</taxon>
        <taxon>Dikarya</taxon>
        <taxon>Ascomycota</taxon>
        <taxon>Pezizomycotina</taxon>
        <taxon>Sordariomycetes</taxon>
        <taxon>Hypocreomycetidae</taxon>
        <taxon>Glomerellales</taxon>
        <taxon>Glomerellaceae</taxon>
        <taxon>Colletotrichum</taxon>
        <taxon>Colletotrichum acutatum species complex</taxon>
    </lineage>
</organism>
<name>A0AAJ0ERI8_9PEZI</name>
<keyword evidence="3" id="KW-1185">Reference proteome</keyword>
<evidence type="ECO:0000313" key="3">
    <source>
        <dbReference type="Proteomes" id="UP001224890"/>
    </source>
</evidence>
<feature type="compositionally biased region" description="Acidic residues" evidence="1">
    <location>
        <begin position="344"/>
        <end position="360"/>
    </location>
</feature>
<sequence>MPSKLLSCSLRFFPPCEFLADRFISLNQVLNSLAETLGPNDTSSAFSLFSGRLPYCSIADSERCDRAPTLATSDTGREAQTDLRLKEPTSVEPRPDGVLIDSRLRCNDGFLCDLCPFRTISKPMIARHLNREHFRATTVRWARSHATTASSSMPVYLQAWDASSNNTAAAYTELRSWLERTGWERVYANVDRRLLYSLTLRPVERSYRPLLLSAGMSQLDNDIVSPADDEAKIAAFCHAAYNAISRCEETARTSSRNSLCWLRSVHPNNCFPKPLTPVARNNTRARDISVLQRFVSLICRAYRSSTNLRRDVAGVSLTEEHWVACGKSLNTGISADCACEDTGEVSDRDGWEEDDSDLDDQQSLASSNDDKGSQFGDPEESFSGDSSQNECDTSINTQYPGKPEAEGVEAAGSGSLDELLFELIMQFCTQESQDGDPSQTLLVYFSRILGFTKDFQSFQLPRNYTSHLAALTYIQRLLFLDYALPKRGYAEMGKPERSRQGSLARLRDVRHRFTVLGAESPFEEMFSLLCFGRKIAANSTPPIVLHWSDDEQTMTASGACSVTMDNFRSLPKDLVAKADQLCRELLYHLPPIEDLEHVQDDFAKTDAGFSFLHHPANKLSKEYLNLCNRACAGTEARLASNGKWRYALV</sequence>
<dbReference type="AlphaFoldDB" id="A0AAJ0ERI8"/>
<dbReference type="RefSeq" id="XP_060423297.1">
    <property type="nucleotide sequence ID" value="XM_060573023.1"/>
</dbReference>
<feature type="region of interest" description="Disordered" evidence="1">
    <location>
        <begin position="344"/>
        <end position="410"/>
    </location>
</feature>